<reference evidence="2 3" key="1">
    <citation type="submission" date="2020-04" db="EMBL/GenBank/DDBJ databases">
        <title>Description of novel Gluconacetobacter.</title>
        <authorList>
            <person name="Sombolestani A."/>
        </authorList>
    </citation>
    <scope>NUCLEOTIDE SEQUENCE [LARGE SCALE GENOMIC DNA]</scope>
    <source>
        <strain evidence="2 3">LMG 7603</strain>
    </source>
</reference>
<evidence type="ECO:0000313" key="2">
    <source>
        <dbReference type="EMBL" id="MBB2155056.1"/>
    </source>
</evidence>
<dbReference type="GO" id="GO:0030980">
    <property type="term" value="P:alpha-glucan catabolic process"/>
    <property type="evidence" value="ECO:0007669"/>
    <property type="project" value="TreeGrafter"/>
</dbReference>
<protein>
    <submittedName>
        <fullName evidence="2">Malto-oligosyltrehalose synthase</fullName>
    </submittedName>
</protein>
<dbReference type="InterPro" id="IPR017853">
    <property type="entry name" value="GH"/>
</dbReference>
<dbReference type="InterPro" id="IPR006047">
    <property type="entry name" value="GH13_cat_dom"/>
</dbReference>
<dbReference type="GO" id="GO:0005992">
    <property type="term" value="P:trehalose biosynthetic process"/>
    <property type="evidence" value="ECO:0007669"/>
    <property type="project" value="TreeGrafter"/>
</dbReference>
<dbReference type="Gene3D" id="1.10.10.470">
    <property type="entry name" value="Maltooligosyl trehalose synthase, domain 4"/>
    <property type="match status" value="1"/>
</dbReference>
<sequence length="924" mass="100044">MTTDPAMLGPRATVRLQFHAGFTLDDAAARVDYFADLGISHIYASPLLAARPGSTHGYDTLDFGRVNPELGGYDALVRLVARLRARGMGLILDIVPNHMAVGGSGNAWWEDVLAWGRASRHAHMFDIDWTPPDETLRDRVLVPFLAAPYGDCLAKGELVLRHDAQDGRFACWHYEHCFPICPSHYPDLFDADDVPPPVAGVLDMLRGAPPDAAAAWLHVLADWARTPEGATAIDRALARFVPATGAGRARLHALLDRQHYRLAWWRTAGDIINWRRFFDITGLAGVCVEHPDVFDAVHGTVIALYAQGLIDGMRVDHIDGLARPGAYCARLRHALAAVEAQRPAGLPPGPALYVEKILAAGETLPAGWGVDGTTGYDFLEQVDLLLHDQRGEGALDDLWVWGAGGATSFDAEQRAARGMILDHALGADLARLVHVLAGLARRDPAACDFTPAALVRVLRRILAEFPVYRSYAADGPPPAGTGNRVLHDSCRAARAGLAPSQMPVLAWLERQFGAAGRPAAGEAITCFEHLTAPLAAKAVEDTSFYRYGRLLSRNDVGTHPGHFAGTVAAFHAANTVRRRDWPRAMLATATHDHKRGEDARARLAVLSECGREWARIATGWSAHNAPLRASISGAGAPDRADELILYQALIGAWPMTDAPPHGKEAADFRDRMAAWQLKALREAKRHTSWTDPDTAYEDACRTFLDAILSPDPSNAFLPMLDGFIGRIAPAGALNGLAQTALRLTGPGMPDLYQGCEFWDLSLVDPDNRRPVDFDARTRALAAVTAGEADCASLAPLWRDGRVKQALIGAVLRFRASDPALFIDGAYRPVRVTGGRRRNLVAFARTLDHRAMLVLVPRLTLGLTPSPADLSCPPGTWRGTALDWGDAPSGPWRSLLRPGRTFDTAAVRELATLAGGMPLDVLVTE</sequence>
<dbReference type="Gene3D" id="3.30.1590.10">
    <property type="entry name" value="Maltooligosyl trehalose synthase, domain 2"/>
    <property type="match status" value="1"/>
</dbReference>
<evidence type="ECO:0000259" key="1">
    <source>
        <dbReference type="SMART" id="SM00642"/>
    </source>
</evidence>
<comment type="caution">
    <text evidence="2">The sequence shown here is derived from an EMBL/GenBank/DDBJ whole genome shotgun (WGS) entry which is preliminary data.</text>
</comment>
<dbReference type="NCBIfam" id="TIGR02401">
    <property type="entry name" value="trehalose_TreY"/>
    <property type="match status" value="1"/>
</dbReference>
<dbReference type="PANTHER" id="PTHR10357">
    <property type="entry name" value="ALPHA-AMYLASE FAMILY MEMBER"/>
    <property type="match status" value="1"/>
</dbReference>
<dbReference type="PANTHER" id="PTHR10357:SF216">
    <property type="entry name" value="MALTOOLIGOSYL TREHALOSE SYNTHASE-RELATED"/>
    <property type="match status" value="1"/>
</dbReference>
<feature type="domain" description="Glycosyl hydrolase family 13 catalytic" evidence="1">
    <location>
        <begin position="11"/>
        <end position="501"/>
    </location>
</feature>
<dbReference type="CDD" id="cd11336">
    <property type="entry name" value="AmyAc_MTSase"/>
    <property type="match status" value="1"/>
</dbReference>
<dbReference type="SMART" id="SM00642">
    <property type="entry name" value="Aamy"/>
    <property type="match status" value="1"/>
</dbReference>
<dbReference type="Pfam" id="PF00128">
    <property type="entry name" value="Alpha-amylase"/>
    <property type="match status" value="1"/>
</dbReference>
<organism evidence="2 3">
    <name type="scientific">Gluconacetobacter diazotrophicus</name>
    <name type="common">Acetobacter diazotrophicus</name>
    <dbReference type="NCBI Taxonomy" id="33996"/>
    <lineage>
        <taxon>Bacteria</taxon>
        <taxon>Pseudomonadati</taxon>
        <taxon>Pseudomonadota</taxon>
        <taxon>Alphaproteobacteria</taxon>
        <taxon>Acetobacterales</taxon>
        <taxon>Acetobacteraceae</taxon>
        <taxon>Gluconacetobacter</taxon>
    </lineage>
</organism>
<dbReference type="InterPro" id="IPR013797">
    <property type="entry name" value="Maltooligo_trehalose_synth_4"/>
</dbReference>
<dbReference type="InterPro" id="IPR012767">
    <property type="entry name" value="Trehalose_TreY"/>
</dbReference>
<dbReference type="EMBL" id="JABEQG010000002">
    <property type="protein sequence ID" value="MBB2155056.1"/>
    <property type="molecule type" value="Genomic_DNA"/>
</dbReference>
<name>A0A7W4I3R5_GLUDI</name>
<proteinExistence type="predicted"/>
<evidence type="ECO:0000313" key="3">
    <source>
        <dbReference type="Proteomes" id="UP000550787"/>
    </source>
</evidence>
<dbReference type="GO" id="GO:0047470">
    <property type="term" value="F:(1,4)-alpha-D-glucan 1-alpha-D-glucosylmutase activity"/>
    <property type="evidence" value="ECO:0007669"/>
    <property type="project" value="TreeGrafter"/>
</dbReference>
<dbReference type="Proteomes" id="UP000550787">
    <property type="component" value="Unassembled WGS sequence"/>
</dbReference>
<gene>
    <name evidence="2" type="primary">treY</name>
    <name evidence="2" type="ORF">HLH33_01820</name>
</gene>
<dbReference type="Gene3D" id="3.20.20.80">
    <property type="entry name" value="Glycosidases"/>
    <property type="match status" value="3"/>
</dbReference>
<dbReference type="SUPFAM" id="SSF51445">
    <property type="entry name" value="(Trans)glycosidases"/>
    <property type="match status" value="1"/>
</dbReference>
<accession>A0A7W4I3R5</accession>
<dbReference type="AlphaFoldDB" id="A0A7W4I3R5"/>